<dbReference type="SMART" id="SM00354">
    <property type="entry name" value="HTH_LACI"/>
    <property type="match status" value="1"/>
</dbReference>
<dbReference type="PANTHER" id="PTHR30146">
    <property type="entry name" value="LACI-RELATED TRANSCRIPTIONAL REPRESSOR"/>
    <property type="match status" value="1"/>
</dbReference>
<keyword evidence="6" id="KW-1185">Reference proteome</keyword>
<keyword evidence="1" id="KW-0805">Transcription regulation</keyword>
<dbReference type="PANTHER" id="PTHR30146:SF153">
    <property type="entry name" value="LACTOSE OPERON REPRESSOR"/>
    <property type="match status" value="1"/>
</dbReference>
<evidence type="ECO:0000256" key="3">
    <source>
        <dbReference type="ARBA" id="ARBA00023163"/>
    </source>
</evidence>
<organism evidence="5 6">
    <name type="scientific">Asanoa ishikariensis</name>
    <dbReference type="NCBI Taxonomy" id="137265"/>
    <lineage>
        <taxon>Bacteria</taxon>
        <taxon>Bacillati</taxon>
        <taxon>Actinomycetota</taxon>
        <taxon>Actinomycetes</taxon>
        <taxon>Micromonosporales</taxon>
        <taxon>Micromonosporaceae</taxon>
        <taxon>Asanoa</taxon>
    </lineage>
</organism>
<dbReference type="Proteomes" id="UP000199632">
    <property type="component" value="Unassembled WGS sequence"/>
</dbReference>
<evidence type="ECO:0000313" key="5">
    <source>
        <dbReference type="EMBL" id="SDZ43422.1"/>
    </source>
</evidence>
<evidence type="ECO:0000259" key="4">
    <source>
        <dbReference type="PROSITE" id="PS50932"/>
    </source>
</evidence>
<dbReference type="EMBL" id="FNQB01000003">
    <property type="protein sequence ID" value="SDZ43422.1"/>
    <property type="molecule type" value="Genomic_DNA"/>
</dbReference>
<dbReference type="OrthoDB" id="2854648at2"/>
<dbReference type="STRING" id="137265.SAMN05421684_4986"/>
<accession>A0A1H3SZK2</accession>
<dbReference type="Gene3D" id="1.10.260.40">
    <property type="entry name" value="lambda repressor-like DNA-binding domains"/>
    <property type="match status" value="1"/>
</dbReference>
<dbReference type="Pfam" id="PF13377">
    <property type="entry name" value="Peripla_BP_3"/>
    <property type="match status" value="1"/>
</dbReference>
<dbReference type="InterPro" id="IPR000843">
    <property type="entry name" value="HTH_LacI"/>
</dbReference>
<dbReference type="InterPro" id="IPR010982">
    <property type="entry name" value="Lambda_DNA-bd_dom_sf"/>
</dbReference>
<dbReference type="InterPro" id="IPR028082">
    <property type="entry name" value="Peripla_BP_I"/>
</dbReference>
<evidence type="ECO:0000256" key="2">
    <source>
        <dbReference type="ARBA" id="ARBA00023125"/>
    </source>
</evidence>
<dbReference type="RefSeq" id="WP_090798009.1">
    <property type="nucleotide sequence ID" value="NZ_BOND01000004.1"/>
</dbReference>
<evidence type="ECO:0000256" key="1">
    <source>
        <dbReference type="ARBA" id="ARBA00023015"/>
    </source>
</evidence>
<keyword evidence="3" id="KW-0804">Transcription</keyword>
<dbReference type="AlphaFoldDB" id="A0A1H3SZK2"/>
<dbReference type="CDD" id="cd01392">
    <property type="entry name" value="HTH_LacI"/>
    <property type="match status" value="1"/>
</dbReference>
<dbReference type="Gene3D" id="3.40.50.2300">
    <property type="match status" value="2"/>
</dbReference>
<sequence length="342" mass="36826">MVVSLKDIAARAGVSLSTVSNVVNGYRPVGEETRVRVQSAIDELGYAPNLSARHLRLGRTGIIALAIPELDNPYFAELAGAAIREATSQGYTLVMEDTAGSYEHELSMIDNSRRQIVDGLIFSPVAVSREDVLARPPATPMVLIGEGVYDVPHDHIAIDNIAASHVAVQHLVSLDRYRIAFIGAQAGDHRQSAHLRLRGYREALAGAGLPWDPALAAPTTAFGRADGLMAMRDLLARTQPPDAVFAYNDLVAIGAMRAVAEAGLRIPEDVAVIGIDDIEEGRFSNPTLTTISPDKEHIGRLAVQSLVARIEGKPVEPPYDVQPPFRLVTRESTLGGQRPVRT</sequence>
<feature type="domain" description="HTH lacI-type" evidence="4">
    <location>
        <begin position="3"/>
        <end position="57"/>
    </location>
</feature>
<dbReference type="GO" id="GO:0003700">
    <property type="term" value="F:DNA-binding transcription factor activity"/>
    <property type="evidence" value="ECO:0007669"/>
    <property type="project" value="TreeGrafter"/>
</dbReference>
<dbReference type="InterPro" id="IPR046335">
    <property type="entry name" value="LacI/GalR-like_sensor"/>
</dbReference>
<proteinExistence type="predicted"/>
<dbReference type="CDD" id="cd06267">
    <property type="entry name" value="PBP1_LacI_sugar_binding-like"/>
    <property type="match status" value="1"/>
</dbReference>
<dbReference type="GO" id="GO:0000976">
    <property type="term" value="F:transcription cis-regulatory region binding"/>
    <property type="evidence" value="ECO:0007669"/>
    <property type="project" value="TreeGrafter"/>
</dbReference>
<keyword evidence="2" id="KW-0238">DNA-binding</keyword>
<protein>
    <submittedName>
        <fullName evidence="5">Transcriptional regulator, LacI family</fullName>
    </submittedName>
</protein>
<dbReference type="PROSITE" id="PS50932">
    <property type="entry name" value="HTH_LACI_2"/>
    <property type="match status" value="1"/>
</dbReference>
<dbReference type="Pfam" id="PF00356">
    <property type="entry name" value="LacI"/>
    <property type="match status" value="1"/>
</dbReference>
<reference evidence="6" key="1">
    <citation type="submission" date="2016-10" db="EMBL/GenBank/DDBJ databases">
        <authorList>
            <person name="Varghese N."/>
            <person name="Submissions S."/>
        </authorList>
    </citation>
    <scope>NUCLEOTIDE SEQUENCE [LARGE SCALE GENOMIC DNA]</scope>
    <source>
        <strain evidence="6">DSM 44718</strain>
    </source>
</reference>
<dbReference type="SUPFAM" id="SSF53822">
    <property type="entry name" value="Periplasmic binding protein-like I"/>
    <property type="match status" value="1"/>
</dbReference>
<evidence type="ECO:0000313" key="6">
    <source>
        <dbReference type="Proteomes" id="UP000199632"/>
    </source>
</evidence>
<dbReference type="SUPFAM" id="SSF47413">
    <property type="entry name" value="lambda repressor-like DNA-binding domains"/>
    <property type="match status" value="1"/>
</dbReference>
<name>A0A1H3SZK2_9ACTN</name>
<gene>
    <name evidence="5" type="ORF">SAMN05421684_4986</name>
</gene>
<dbReference type="PROSITE" id="PS00356">
    <property type="entry name" value="HTH_LACI_1"/>
    <property type="match status" value="1"/>
</dbReference>